<dbReference type="Proteomes" id="UP000265515">
    <property type="component" value="Unassembled WGS sequence"/>
</dbReference>
<dbReference type="PANTHER" id="PTHR47679:SF1">
    <property type="entry name" value="PROTEIN TORNADO 1"/>
    <property type="match status" value="1"/>
</dbReference>
<comment type="caution">
    <text evidence="2">The sequence shown here is derived from an EMBL/GenBank/DDBJ whole genome shotgun (WGS) entry which is preliminary data.</text>
</comment>
<dbReference type="SUPFAM" id="SSF52047">
    <property type="entry name" value="RNI-like"/>
    <property type="match status" value="1"/>
</dbReference>
<dbReference type="AlphaFoldDB" id="A0A388LZZ5"/>
<evidence type="ECO:0008006" key="4">
    <source>
        <dbReference type="Google" id="ProtNLM"/>
    </source>
</evidence>
<feature type="compositionally biased region" description="Polar residues" evidence="1">
    <location>
        <begin position="922"/>
        <end position="939"/>
    </location>
</feature>
<dbReference type="Gramene" id="GBG87845">
    <property type="protein sequence ID" value="GBG87845"/>
    <property type="gene ID" value="CBR_g46001"/>
</dbReference>
<feature type="region of interest" description="Disordered" evidence="1">
    <location>
        <begin position="1012"/>
        <end position="1097"/>
    </location>
</feature>
<feature type="region of interest" description="Disordered" evidence="1">
    <location>
        <begin position="906"/>
        <end position="975"/>
    </location>
</feature>
<feature type="region of interest" description="Disordered" evidence="1">
    <location>
        <begin position="62"/>
        <end position="94"/>
    </location>
</feature>
<name>A0A388LZZ5_CHABU</name>
<dbReference type="OrthoDB" id="537968at2759"/>
<sequence length="1097" mass="123337">MLTHNRSLTHFMALFCELDSIGMVNLIEGVTRSVSLQECDLWGTMLLTQAVERLADGLALPNKLQRGREEEQGAAEGKGTKMQQKGRETPEMAAPNSEHWGLVVTGRGKRTWNIGYAAATARPWTPSRGDSTSILGTRSWMPSRGEATGVLGTRLQKLTLTLPSMHDDDSSCGKGESIVKALARLLSMNDSLKELRVRSPVPAGAIIRILEGLKRNNCLEIFDCLERDRPLSESEITHILSILDSNMTIRSLGSFGSGNVRINRKLKRNYWERSILQVTGAVEYTPGRHIRCFLAGEPFAGKTALKKSITQSKLDSLVEKVSGWVLPTKAKGVRIANVTQRHCDEGTATNIQFWDLGGEQQYKSIHDFFMPTLGNEMAVLPMFLLVCNPVRVRDGTMSKAAKGKSVEWRSIPELKMQLKYWLRLIAANSGAMRKPLVALVFNPHHPLPSPCEFTSQAKELLEWASVKFQDMLEIGNVLFVVDARERADCRPVRDFLFRRAKAILKGTKMLRVMDQVLSKIVSLPRHFPLLSWEDFSRICQSAAFPSRYRKEEPLLCEDGEPVAEQHLSKAATRYLADLASIVARYLHDIGEVIWFDPMCFVVVKPQWFCCRIAGELIPSAFQRFGIRNGIASLQLLEHILSRSLPVLYNHWHKVEVKDLINLMVKMEMGYKVFQDGEMSVLIPACLRDRRVCGDIKWEAGRMESSGFCGFRIECKDKDRTMLTPGFFHRLQVRLHDQLKSHGVQYIIEKDLSHILVNQLGMEVFLEFSGIHDDWIDVMVRCSDDGLEHGRDWVDVNILREINDLCRDPVGLPGVELIVKVMRPECVEHLVAREHRNEFQVVDEDKLLDGMLQFGVDYEHKWPDLNQGPAFRVLSKSTSGALDLIRPSVLKDSILRQREALRRLAKGFELQRPSHHRDGQHKLTLTTTSRSVNNRPQGINKQMEARTDNKILPMKVASDLDEDDVSGSRSLDELAEDNNKLDTSNLKAADEDERLGFRWSDAFAGEAAVEGDHGEWAKRSSESKSVPGSGSLAAGTSEEEEEEQCHMEEEGGATRCRSSDLVGGPLLVHTTVPSSRQEPEPGCSKKRSGERRLLAPGS</sequence>
<accession>A0A388LZZ5</accession>
<evidence type="ECO:0000313" key="3">
    <source>
        <dbReference type="Proteomes" id="UP000265515"/>
    </source>
</evidence>
<dbReference type="PANTHER" id="PTHR47679">
    <property type="entry name" value="PROTEIN TORNADO 1"/>
    <property type="match status" value="1"/>
</dbReference>
<gene>
    <name evidence="2" type="ORF">CBR_g46001</name>
</gene>
<evidence type="ECO:0000313" key="2">
    <source>
        <dbReference type="EMBL" id="GBG87845.1"/>
    </source>
</evidence>
<protein>
    <recommendedName>
        <fullName evidence="4">C-terminal of Roc (COR) domain-containing protein</fullName>
    </recommendedName>
</protein>
<dbReference type="STRING" id="69332.A0A388LZZ5"/>
<dbReference type="InterPro" id="IPR032675">
    <property type="entry name" value="LRR_dom_sf"/>
</dbReference>
<organism evidence="2 3">
    <name type="scientific">Chara braunii</name>
    <name type="common">Braun's stonewort</name>
    <dbReference type="NCBI Taxonomy" id="69332"/>
    <lineage>
        <taxon>Eukaryota</taxon>
        <taxon>Viridiplantae</taxon>
        <taxon>Streptophyta</taxon>
        <taxon>Charophyceae</taxon>
        <taxon>Charales</taxon>
        <taxon>Characeae</taxon>
        <taxon>Chara</taxon>
    </lineage>
</organism>
<dbReference type="Gene3D" id="3.80.10.10">
    <property type="entry name" value="Ribonuclease Inhibitor"/>
    <property type="match status" value="1"/>
</dbReference>
<dbReference type="Gene3D" id="3.40.50.300">
    <property type="entry name" value="P-loop containing nucleotide triphosphate hydrolases"/>
    <property type="match status" value="1"/>
</dbReference>
<dbReference type="EMBL" id="BFEA01000635">
    <property type="protein sequence ID" value="GBG87845.1"/>
    <property type="molecule type" value="Genomic_DNA"/>
</dbReference>
<dbReference type="SUPFAM" id="SSF52540">
    <property type="entry name" value="P-loop containing nucleoside triphosphate hydrolases"/>
    <property type="match status" value="1"/>
</dbReference>
<proteinExistence type="predicted"/>
<reference evidence="2 3" key="1">
    <citation type="journal article" date="2018" name="Cell">
        <title>The Chara Genome: Secondary Complexity and Implications for Plant Terrestrialization.</title>
        <authorList>
            <person name="Nishiyama T."/>
            <person name="Sakayama H."/>
            <person name="Vries J.D."/>
            <person name="Buschmann H."/>
            <person name="Saint-Marcoux D."/>
            <person name="Ullrich K.K."/>
            <person name="Haas F.B."/>
            <person name="Vanderstraeten L."/>
            <person name="Becker D."/>
            <person name="Lang D."/>
            <person name="Vosolsobe S."/>
            <person name="Rombauts S."/>
            <person name="Wilhelmsson P.K.I."/>
            <person name="Janitza P."/>
            <person name="Kern R."/>
            <person name="Heyl A."/>
            <person name="Rumpler F."/>
            <person name="Villalobos L.I.A.C."/>
            <person name="Clay J.M."/>
            <person name="Skokan R."/>
            <person name="Toyoda A."/>
            <person name="Suzuki Y."/>
            <person name="Kagoshima H."/>
            <person name="Schijlen E."/>
            <person name="Tajeshwar N."/>
            <person name="Catarino B."/>
            <person name="Hetherington A.J."/>
            <person name="Saltykova A."/>
            <person name="Bonnot C."/>
            <person name="Breuninger H."/>
            <person name="Symeonidi A."/>
            <person name="Radhakrishnan G.V."/>
            <person name="Van Nieuwerburgh F."/>
            <person name="Deforce D."/>
            <person name="Chang C."/>
            <person name="Karol K.G."/>
            <person name="Hedrich R."/>
            <person name="Ulvskov P."/>
            <person name="Glockner G."/>
            <person name="Delwiche C.F."/>
            <person name="Petrasek J."/>
            <person name="Van de Peer Y."/>
            <person name="Friml J."/>
            <person name="Beilby M."/>
            <person name="Dolan L."/>
            <person name="Kohara Y."/>
            <person name="Sugano S."/>
            <person name="Fujiyama A."/>
            <person name="Delaux P.-M."/>
            <person name="Quint M."/>
            <person name="TheiBen G."/>
            <person name="Hagemann M."/>
            <person name="Harholt J."/>
            <person name="Dunand C."/>
            <person name="Zachgo S."/>
            <person name="Langdale J."/>
            <person name="Maumus F."/>
            <person name="Straeten D.V.D."/>
            <person name="Gould S.B."/>
            <person name="Rensing S.A."/>
        </authorList>
    </citation>
    <scope>NUCLEOTIDE SEQUENCE [LARGE SCALE GENOMIC DNA]</scope>
    <source>
        <strain evidence="2 3">S276</strain>
    </source>
</reference>
<evidence type="ECO:0000256" key="1">
    <source>
        <dbReference type="SAM" id="MobiDB-lite"/>
    </source>
</evidence>
<feature type="compositionally biased region" description="Basic and acidic residues" evidence="1">
    <location>
        <begin position="1012"/>
        <end position="1021"/>
    </location>
</feature>
<dbReference type="InterPro" id="IPR027417">
    <property type="entry name" value="P-loop_NTPase"/>
</dbReference>
<keyword evidence="3" id="KW-1185">Reference proteome</keyword>